<protein>
    <submittedName>
        <fullName evidence="1">Uncharacterized protein</fullName>
    </submittedName>
</protein>
<name>A0A9Q3JPD4_9BASI</name>
<dbReference type="OrthoDB" id="5597284at2759"/>
<comment type="caution">
    <text evidence="1">The sequence shown here is derived from an EMBL/GenBank/DDBJ whole genome shotgun (WGS) entry which is preliminary data.</text>
</comment>
<reference evidence="1" key="1">
    <citation type="submission" date="2021-03" db="EMBL/GenBank/DDBJ databases">
        <title>Draft genome sequence of rust myrtle Austropuccinia psidii MF-1, a brazilian biotype.</title>
        <authorList>
            <person name="Quecine M.C."/>
            <person name="Pachon D.M.R."/>
            <person name="Bonatelli M.L."/>
            <person name="Correr F.H."/>
            <person name="Franceschini L.M."/>
            <person name="Leite T.F."/>
            <person name="Margarido G.R.A."/>
            <person name="Almeida C.A."/>
            <person name="Ferrarezi J.A."/>
            <person name="Labate C.A."/>
        </authorList>
    </citation>
    <scope>NUCLEOTIDE SEQUENCE</scope>
    <source>
        <strain evidence="1">MF-1</strain>
    </source>
</reference>
<evidence type="ECO:0000313" key="2">
    <source>
        <dbReference type="Proteomes" id="UP000765509"/>
    </source>
</evidence>
<keyword evidence="2" id="KW-1185">Reference proteome</keyword>
<organism evidence="1 2">
    <name type="scientific">Austropuccinia psidii MF-1</name>
    <dbReference type="NCBI Taxonomy" id="1389203"/>
    <lineage>
        <taxon>Eukaryota</taxon>
        <taxon>Fungi</taxon>
        <taxon>Dikarya</taxon>
        <taxon>Basidiomycota</taxon>
        <taxon>Pucciniomycotina</taxon>
        <taxon>Pucciniomycetes</taxon>
        <taxon>Pucciniales</taxon>
        <taxon>Sphaerophragmiaceae</taxon>
        <taxon>Austropuccinia</taxon>
    </lineage>
</organism>
<proteinExistence type="predicted"/>
<dbReference type="EMBL" id="AVOT02080261">
    <property type="protein sequence ID" value="MBW0567135.1"/>
    <property type="molecule type" value="Genomic_DNA"/>
</dbReference>
<gene>
    <name evidence="1" type="ORF">O181_106850</name>
</gene>
<accession>A0A9Q3JPD4</accession>
<dbReference type="AlphaFoldDB" id="A0A9Q3JPD4"/>
<dbReference type="Proteomes" id="UP000765509">
    <property type="component" value="Unassembled WGS sequence"/>
</dbReference>
<sequence>MTLAERISTKRTTGFYTFELQFGQLPLLPNDIETRTFLAVEWHKISTTEELLEARSKQLGGKEEMRSKAAEKLKKSREDSMKYWDKRMAQLLRSPLKPGELVLVYNKTTETNWGLIFKKN</sequence>
<evidence type="ECO:0000313" key="1">
    <source>
        <dbReference type="EMBL" id="MBW0567135.1"/>
    </source>
</evidence>